<dbReference type="Gene3D" id="3.30.1370.60">
    <property type="entry name" value="Hypothetical oxidoreductase yiak, domain 2"/>
    <property type="match status" value="1"/>
</dbReference>
<dbReference type="InterPro" id="IPR003767">
    <property type="entry name" value="Malate/L-lactate_DH-like"/>
</dbReference>
<evidence type="ECO:0000313" key="2">
    <source>
        <dbReference type="Proteomes" id="UP000492821"/>
    </source>
</evidence>
<accession>A0A7E4WDW3</accession>
<dbReference type="Proteomes" id="UP000492821">
    <property type="component" value="Unassembled WGS sequence"/>
</dbReference>
<dbReference type="AlphaFoldDB" id="A0A7E4WDW3"/>
<evidence type="ECO:0000256" key="1">
    <source>
        <dbReference type="ARBA" id="ARBA00023002"/>
    </source>
</evidence>
<dbReference type="WBParaSite" id="Pan_g9837.t1">
    <property type="protein sequence ID" value="Pan_g9837.t1"/>
    <property type="gene ID" value="Pan_g9837"/>
</dbReference>
<evidence type="ECO:0000313" key="3">
    <source>
        <dbReference type="WBParaSite" id="Pan_g9837.t1"/>
    </source>
</evidence>
<dbReference type="PANTHER" id="PTHR11091:SF4">
    <property type="entry name" value="MALATE DEHYDROGENASE"/>
    <property type="match status" value="1"/>
</dbReference>
<name>A0A7E4WDW3_PANRE</name>
<sequence>MAQERGRDYDAVVPIDEMLSFVQRCVEKSGCISTQSRAVAEMLVYADERGHFSHGVNRLHIYTRDLATGTTKSDGKPSIVKQKGGTALVDGDSALGPIVGRFCVEVGTKLAKENGISIVTARNSNHYGAAGHYATMAAEKGLIGMAFTNTSPCLFPTRSSEKALGSNPISFFAPATNGDGFNLDMATSTVAYGKIEVAQRKSKPEVPRGWGADAHGVETTKPSEILGDGGLLPVGGVEERGGYKGTGLCMMVEILCGVLSGAHFGKNVREWQGVAREADLGQCYIFIDPECFADGFTSRVQQFIDETRELTPVDPNLPVRVPGDFARTHRQLVKEEGGLVYHGSQIEHLKGIAEELNVELFKYRPFTNEN</sequence>
<dbReference type="GO" id="GO:0016491">
    <property type="term" value="F:oxidoreductase activity"/>
    <property type="evidence" value="ECO:0007669"/>
    <property type="project" value="UniProtKB-KW"/>
</dbReference>
<dbReference type="PANTHER" id="PTHR11091">
    <property type="entry name" value="OXIDOREDUCTASE-RELATED"/>
    <property type="match status" value="1"/>
</dbReference>
<dbReference type="InterPro" id="IPR043143">
    <property type="entry name" value="Mal/L-sulf/L-lact_DH-like_NADP"/>
</dbReference>
<protein>
    <submittedName>
        <fullName evidence="3">Malate dehydrogenase</fullName>
    </submittedName>
</protein>
<reference evidence="3" key="2">
    <citation type="submission" date="2020-10" db="UniProtKB">
        <authorList>
            <consortium name="WormBaseParasite"/>
        </authorList>
    </citation>
    <scope>IDENTIFICATION</scope>
</reference>
<organism evidence="2 3">
    <name type="scientific">Panagrellus redivivus</name>
    <name type="common">Microworm</name>
    <dbReference type="NCBI Taxonomy" id="6233"/>
    <lineage>
        <taxon>Eukaryota</taxon>
        <taxon>Metazoa</taxon>
        <taxon>Ecdysozoa</taxon>
        <taxon>Nematoda</taxon>
        <taxon>Chromadorea</taxon>
        <taxon>Rhabditida</taxon>
        <taxon>Tylenchina</taxon>
        <taxon>Panagrolaimomorpha</taxon>
        <taxon>Panagrolaimoidea</taxon>
        <taxon>Panagrolaimidae</taxon>
        <taxon>Panagrellus</taxon>
    </lineage>
</organism>
<keyword evidence="1" id="KW-0560">Oxidoreductase</keyword>
<keyword evidence="2" id="KW-1185">Reference proteome</keyword>
<dbReference type="InterPro" id="IPR043144">
    <property type="entry name" value="Mal/L-sulf/L-lact_DH-like_ah"/>
</dbReference>
<dbReference type="SUPFAM" id="SSF89733">
    <property type="entry name" value="L-sulfolactate dehydrogenase-like"/>
    <property type="match status" value="1"/>
</dbReference>
<proteinExistence type="predicted"/>
<dbReference type="InterPro" id="IPR036111">
    <property type="entry name" value="Mal/L-sulfo/L-lacto_DH-like_sf"/>
</dbReference>
<dbReference type="Pfam" id="PF02615">
    <property type="entry name" value="Ldh_2"/>
    <property type="match status" value="1"/>
</dbReference>
<dbReference type="Gene3D" id="1.10.1530.10">
    <property type="match status" value="1"/>
</dbReference>
<reference evidence="2" key="1">
    <citation type="journal article" date="2013" name="Genetics">
        <title>The draft genome and transcriptome of Panagrellus redivivus are shaped by the harsh demands of a free-living lifestyle.</title>
        <authorList>
            <person name="Srinivasan J."/>
            <person name="Dillman A.R."/>
            <person name="Macchietto M.G."/>
            <person name="Heikkinen L."/>
            <person name="Lakso M."/>
            <person name="Fracchia K.M."/>
            <person name="Antoshechkin I."/>
            <person name="Mortazavi A."/>
            <person name="Wong G."/>
            <person name="Sternberg P.W."/>
        </authorList>
    </citation>
    <scope>NUCLEOTIDE SEQUENCE [LARGE SCALE GENOMIC DNA]</scope>
    <source>
        <strain evidence="2">MT8872</strain>
    </source>
</reference>